<gene>
    <name evidence="1" type="ORF">DZC52_06130</name>
</gene>
<proteinExistence type="predicted"/>
<sequence length="333" mass="37862">MRRSYRAITVIVLALLVAGAAMAGWEWFWRTQGYEPALYDDRDLWSLHRDRVSGGDQSRHFAVIGASRIQLAFSTAAFESSMPGWRATSLAINGHYPTAVLEDLAADEDFSGVLLVAVDARGLAHWYRDMSEPWVRHYHRDFGPQRRIERHLLTALQKRLVVVGSEFNLVRRLTGWLDDRPPPRHYTRLLDDRTITADYGQADVEGLRRHFAQGLATDYEQRPAPPPERWRSDLAPISEAVSAIQARGGTVVFLRMPTSDRHWELDSENYPRDRYWDRLSEATGARSIHFADHPELAGLELPDTSHIDGSDRARFTRSLVAILVRAGVLPDAE</sequence>
<dbReference type="OrthoDB" id="581689at2"/>
<dbReference type="RefSeq" id="WP_116650246.1">
    <property type="nucleotide sequence ID" value="NZ_QUZK01000025.1"/>
</dbReference>
<dbReference type="Proteomes" id="UP000260351">
    <property type="component" value="Unassembled WGS sequence"/>
</dbReference>
<evidence type="ECO:0000313" key="2">
    <source>
        <dbReference type="Proteomes" id="UP000260351"/>
    </source>
</evidence>
<organism evidence="1 2">
    <name type="scientific">Wenzhouxiangella sediminis</name>
    <dbReference type="NCBI Taxonomy" id="1792836"/>
    <lineage>
        <taxon>Bacteria</taxon>
        <taxon>Pseudomonadati</taxon>
        <taxon>Pseudomonadota</taxon>
        <taxon>Gammaproteobacteria</taxon>
        <taxon>Chromatiales</taxon>
        <taxon>Wenzhouxiangellaceae</taxon>
        <taxon>Wenzhouxiangella</taxon>
    </lineage>
</organism>
<accession>A0A3E1K9X1</accession>
<dbReference type="AlphaFoldDB" id="A0A3E1K9X1"/>
<dbReference type="EMBL" id="QUZK01000025">
    <property type="protein sequence ID" value="RFF31009.1"/>
    <property type="molecule type" value="Genomic_DNA"/>
</dbReference>
<protein>
    <submittedName>
        <fullName evidence="1">Uncharacterized protein</fullName>
    </submittedName>
</protein>
<name>A0A3E1K9X1_9GAMM</name>
<keyword evidence="2" id="KW-1185">Reference proteome</keyword>
<comment type="caution">
    <text evidence="1">The sequence shown here is derived from an EMBL/GenBank/DDBJ whole genome shotgun (WGS) entry which is preliminary data.</text>
</comment>
<evidence type="ECO:0000313" key="1">
    <source>
        <dbReference type="EMBL" id="RFF31009.1"/>
    </source>
</evidence>
<reference evidence="1 2" key="1">
    <citation type="submission" date="2018-08" db="EMBL/GenBank/DDBJ databases">
        <title>Wenzhouxiangella salilacus sp. nov., a novel bacterium isolated from a saline lake in Xinjiang Province, China.</title>
        <authorList>
            <person name="Han S."/>
        </authorList>
    </citation>
    <scope>NUCLEOTIDE SEQUENCE [LARGE SCALE GENOMIC DNA]</scope>
    <source>
        <strain evidence="1 2">XDB06</strain>
    </source>
</reference>